<dbReference type="InterPro" id="IPR036388">
    <property type="entry name" value="WH-like_DNA-bd_sf"/>
</dbReference>
<dbReference type="GO" id="GO:0003677">
    <property type="term" value="F:DNA binding"/>
    <property type="evidence" value="ECO:0007669"/>
    <property type="project" value="UniProtKB-KW"/>
</dbReference>
<keyword evidence="2" id="KW-0238">DNA-binding</keyword>
<protein>
    <submittedName>
        <fullName evidence="5">Winged helix-turn-helix transcriptional regulator</fullName>
    </submittedName>
</protein>
<dbReference type="EMBL" id="DUFG01000022">
    <property type="protein sequence ID" value="HIH08651.1"/>
    <property type="molecule type" value="Genomic_DNA"/>
</dbReference>
<dbReference type="Proteomes" id="UP000577419">
    <property type="component" value="Unassembled WGS sequence"/>
</dbReference>
<dbReference type="CDD" id="cd00090">
    <property type="entry name" value="HTH_ARSR"/>
    <property type="match status" value="1"/>
</dbReference>
<dbReference type="GO" id="GO:0003700">
    <property type="term" value="F:DNA-binding transcription factor activity"/>
    <property type="evidence" value="ECO:0007669"/>
    <property type="project" value="InterPro"/>
</dbReference>
<keyword evidence="1" id="KW-0805">Transcription regulation</keyword>
<evidence type="ECO:0000259" key="4">
    <source>
        <dbReference type="PROSITE" id="PS50987"/>
    </source>
</evidence>
<dbReference type="PANTHER" id="PTHR43132">
    <property type="entry name" value="ARSENICAL RESISTANCE OPERON REPRESSOR ARSR-RELATED"/>
    <property type="match status" value="1"/>
</dbReference>
<keyword evidence="3" id="KW-0804">Transcription</keyword>
<evidence type="ECO:0000313" key="5">
    <source>
        <dbReference type="EMBL" id="HIH08651.1"/>
    </source>
</evidence>
<dbReference type="PROSITE" id="PS50987">
    <property type="entry name" value="HTH_ARSR_2"/>
    <property type="match status" value="1"/>
</dbReference>
<reference evidence="6" key="1">
    <citation type="journal article" date="2020" name="bioRxiv">
        <title>A rank-normalized archaeal taxonomy based on genome phylogeny resolves widespread incomplete and uneven classifications.</title>
        <authorList>
            <person name="Rinke C."/>
            <person name="Chuvochina M."/>
            <person name="Mussig A.J."/>
            <person name="Chaumeil P.-A."/>
            <person name="Waite D.W."/>
            <person name="Whitman W.B."/>
            <person name="Parks D.H."/>
            <person name="Hugenholtz P."/>
        </authorList>
    </citation>
    <scope>NUCLEOTIDE SEQUENCE [LARGE SCALE GENOMIC DNA]</scope>
</reference>
<evidence type="ECO:0000256" key="2">
    <source>
        <dbReference type="ARBA" id="ARBA00023125"/>
    </source>
</evidence>
<dbReference type="SMART" id="SM00418">
    <property type="entry name" value="HTH_ARSR"/>
    <property type="match status" value="1"/>
</dbReference>
<evidence type="ECO:0000256" key="1">
    <source>
        <dbReference type="ARBA" id="ARBA00023015"/>
    </source>
</evidence>
<organism evidence="5 6">
    <name type="scientific">Candidatus Iainarchaeum sp</name>
    <dbReference type="NCBI Taxonomy" id="3101447"/>
    <lineage>
        <taxon>Archaea</taxon>
        <taxon>Candidatus Iainarchaeota</taxon>
        <taxon>Candidatus Iainarchaeia</taxon>
        <taxon>Candidatus Iainarchaeales</taxon>
        <taxon>Candidatus Iainarchaeaceae</taxon>
        <taxon>Candidatus Iainarchaeum</taxon>
    </lineage>
</organism>
<dbReference type="Gene3D" id="1.10.10.10">
    <property type="entry name" value="Winged helix-like DNA-binding domain superfamily/Winged helix DNA-binding domain"/>
    <property type="match status" value="1"/>
</dbReference>
<evidence type="ECO:0000313" key="6">
    <source>
        <dbReference type="Proteomes" id="UP000577419"/>
    </source>
</evidence>
<accession>A0A7J4IT05</accession>
<dbReference type="InterPro" id="IPR036390">
    <property type="entry name" value="WH_DNA-bd_sf"/>
</dbReference>
<comment type="caution">
    <text evidence="5">The sequence shown here is derived from an EMBL/GenBank/DDBJ whole genome shotgun (WGS) entry which is preliminary data.</text>
</comment>
<dbReference type="InterPro" id="IPR051011">
    <property type="entry name" value="Metal_resp_trans_reg"/>
</dbReference>
<dbReference type="AlphaFoldDB" id="A0A7J4IT05"/>
<dbReference type="NCBIfam" id="NF033788">
    <property type="entry name" value="HTH_metalloreg"/>
    <property type="match status" value="1"/>
</dbReference>
<gene>
    <name evidence="5" type="ORF">HA237_04750</name>
</gene>
<dbReference type="SUPFAM" id="SSF46785">
    <property type="entry name" value="Winged helix' DNA-binding domain"/>
    <property type="match status" value="1"/>
</dbReference>
<name>A0A7J4IT05_9ARCH</name>
<dbReference type="PRINTS" id="PR00778">
    <property type="entry name" value="HTHARSR"/>
</dbReference>
<evidence type="ECO:0000256" key="3">
    <source>
        <dbReference type="ARBA" id="ARBA00023163"/>
    </source>
</evidence>
<proteinExistence type="predicted"/>
<dbReference type="InterPro" id="IPR011991">
    <property type="entry name" value="ArsR-like_HTH"/>
</dbReference>
<sequence length="108" mass="12676">MKTLQYHKCFETLANELRLQIIDNLAKKPMSVEELSKKLNAERSRVSHSLQVLKTCSYVETEKQGKQRIYSLKKDVLEGMKRENPSNLFGFVDQHFESYCNCECRKTL</sequence>
<dbReference type="InterPro" id="IPR001845">
    <property type="entry name" value="HTH_ArsR_DNA-bd_dom"/>
</dbReference>
<dbReference type="PANTHER" id="PTHR43132:SF2">
    <property type="entry name" value="ARSENICAL RESISTANCE OPERON REPRESSOR ARSR-RELATED"/>
    <property type="match status" value="1"/>
</dbReference>
<feature type="domain" description="HTH arsR-type" evidence="4">
    <location>
        <begin position="1"/>
        <end position="92"/>
    </location>
</feature>
<dbReference type="Pfam" id="PF01022">
    <property type="entry name" value="HTH_5"/>
    <property type="match status" value="1"/>
</dbReference>